<keyword evidence="2" id="KW-0597">Phosphoprotein</keyword>
<evidence type="ECO:0000313" key="9">
    <source>
        <dbReference type="EMBL" id="KAJ4919587.1"/>
    </source>
</evidence>
<evidence type="ECO:0000256" key="1">
    <source>
        <dbReference type="ARBA" id="ARBA00004141"/>
    </source>
</evidence>
<evidence type="ECO:0000256" key="6">
    <source>
        <dbReference type="ARBA" id="ARBA00023136"/>
    </source>
</evidence>
<dbReference type="InterPro" id="IPR043242">
    <property type="entry name" value="PRRT3"/>
</dbReference>
<keyword evidence="6 7" id="KW-0472">Membrane</keyword>
<reference evidence="9" key="1">
    <citation type="submission" date="2022-11" db="EMBL/GenBank/DDBJ databases">
        <title>Chromosome-level genome of Pogonophryne albipinna.</title>
        <authorList>
            <person name="Jo E."/>
        </authorList>
    </citation>
    <scope>NUCLEOTIDE SEQUENCE</scope>
    <source>
        <strain evidence="9">SGF0006</strain>
        <tissue evidence="9">Muscle</tissue>
    </source>
</reference>
<feature type="domain" description="Proline-rich transmembrane protein 3/4" evidence="8">
    <location>
        <begin position="24"/>
        <end position="298"/>
    </location>
</feature>
<evidence type="ECO:0000256" key="7">
    <source>
        <dbReference type="SAM" id="Phobius"/>
    </source>
</evidence>
<organism evidence="9 10">
    <name type="scientific">Pogonophryne albipinna</name>
    <dbReference type="NCBI Taxonomy" id="1090488"/>
    <lineage>
        <taxon>Eukaryota</taxon>
        <taxon>Metazoa</taxon>
        <taxon>Chordata</taxon>
        <taxon>Craniata</taxon>
        <taxon>Vertebrata</taxon>
        <taxon>Euteleostomi</taxon>
        <taxon>Actinopterygii</taxon>
        <taxon>Neopterygii</taxon>
        <taxon>Teleostei</taxon>
        <taxon>Neoteleostei</taxon>
        <taxon>Acanthomorphata</taxon>
        <taxon>Eupercaria</taxon>
        <taxon>Perciformes</taxon>
        <taxon>Notothenioidei</taxon>
        <taxon>Pogonophryne</taxon>
    </lineage>
</organism>
<dbReference type="AlphaFoldDB" id="A0AAD6F3L9"/>
<dbReference type="InterPro" id="IPR059081">
    <property type="entry name" value="PRRT3-4"/>
</dbReference>
<dbReference type="EMBL" id="JAPTMU010000274">
    <property type="protein sequence ID" value="KAJ4919587.1"/>
    <property type="molecule type" value="Genomic_DNA"/>
</dbReference>
<dbReference type="PANTHER" id="PTHR47400:SF1">
    <property type="entry name" value="PROLINE-RICH TRANSMEMBRANE PROTEIN 3"/>
    <property type="match status" value="1"/>
</dbReference>
<sequence length="458" mass="50873">MNQNLSGPAGPCALGLSHCVVLANSNGTNLLWDDMGCTLALAWEFHVFGSATLFILMAGLAVLGVAGACTRPRPLCEALILANSLLMLGGTLRGAVLLLDPYGTRGILPRATLTALHNVPLLILLWAQVFIALVTFKGLKWGFFPLKLQHPWVVGLLALSHCTPLIAADLFCYTLCPTLPLLLQTISLCLGLFFCMGILIMSFYSLHPSLRSPVPRCVSSQRTEKRAKRVTAVCAFFGFLCCSLHMYGLLWLYGLLGNWRYFGWGWWLSQFWARILELAWGFFLLVLGSWIFWTSSRGHSEQGRSEVAKAFEKTSWCGRILARIWRGPLKKSEKNWEDLKPSNWAKYDVSRACFINNLTCPYDDQPSNIIPEYNPEPTHTMCKDTTEETYGTAIFPPSYSGHGWTLDTASLSASVEGIVAKETLQSVSVTTDYNRSVRSPAAAVMHLDDWSEEDVTDL</sequence>
<feature type="transmembrane region" description="Helical" evidence="7">
    <location>
        <begin position="47"/>
        <end position="66"/>
    </location>
</feature>
<dbReference type="Proteomes" id="UP001219934">
    <property type="component" value="Unassembled WGS sequence"/>
</dbReference>
<dbReference type="Pfam" id="PF25987">
    <property type="entry name" value="PRRT3"/>
    <property type="match status" value="1"/>
</dbReference>
<feature type="transmembrane region" description="Helical" evidence="7">
    <location>
        <begin position="230"/>
        <end position="251"/>
    </location>
</feature>
<keyword evidence="5 7" id="KW-1133">Transmembrane helix</keyword>
<gene>
    <name evidence="9" type="ORF">JOQ06_027669</name>
</gene>
<keyword evidence="10" id="KW-1185">Reference proteome</keyword>
<keyword evidence="4" id="KW-0732">Signal</keyword>
<feature type="transmembrane region" description="Helical" evidence="7">
    <location>
        <begin position="151"/>
        <end position="176"/>
    </location>
</feature>
<evidence type="ECO:0000256" key="2">
    <source>
        <dbReference type="ARBA" id="ARBA00022553"/>
    </source>
</evidence>
<feature type="transmembrane region" description="Helical" evidence="7">
    <location>
        <begin position="182"/>
        <end position="206"/>
    </location>
</feature>
<evidence type="ECO:0000256" key="5">
    <source>
        <dbReference type="ARBA" id="ARBA00022989"/>
    </source>
</evidence>
<proteinExistence type="predicted"/>
<feature type="transmembrane region" description="Helical" evidence="7">
    <location>
        <begin position="119"/>
        <end position="139"/>
    </location>
</feature>
<accession>A0AAD6F3L9</accession>
<feature type="transmembrane region" description="Helical" evidence="7">
    <location>
        <begin position="78"/>
        <end position="99"/>
    </location>
</feature>
<comment type="subcellular location">
    <subcellularLocation>
        <location evidence="1">Membrane</location>
        <topology evidence="1">Multi-pass membrane protein</topology>
    </subcellularLocation>
</comment>
<name>A0AAD6F3L9_9TELE</name>
<protein>
    <recommendedName>
        <fullName evidence="8">Proline-rich transmembrane protein 3/4 domain-containing protein</fullName>
    </recommendedName>
</protein>
<evidence type="ECO:0000259" key="8">
    <source>
        <dbReference type="Pfam" id="PF25987"/>
    </source>
</evidence>
<evidence type="ECO:0000256" key="4">
    <source>
        <dbReference type="ARBA" id="ARBA00022729"/>
    </source>
</evidence>
<dbReference type="PANTHER" id="PTHR47400">
    <property type="entry name" value="PROLINE-RICH TRANSMEMBRANE PROTEIN 3"/>
    <property type="match status" value="1"/>
</dbReference>
<comment type="caution">
    <text evidence="9">The sequence shown here is derived from an EMBL/GenBank/DDBJ whole genome shotgun (WGS) entry which is preliminary data.</text>
</comment>
<keyword evidence="3 7" id="KW-0812">Transmembrane</keyword>
<evidence type="ECO:0000313" key="10">
    <source>
        <dbReference type="Proteomes" id="UP001219934"/>
    </source>
</evidence>
<feature type="transmembrane region" description="Helical" evidence="7">
    <location>
        <begin position="271"/>
        <end position="293"/>
    </location>
</feature>
<evidence type="ECO:0000256" key="3">
    <source>
        <dbReference type="ARBA" id="ARBA00022692"/>
    </source>
</evidence>